<evidence type="ECO:0000313" key="1">
    <source>
        <dbReference type="EMBL" id="KJV68462.1"/>
    </source>
</evidence>
<name>A0A0F3NL69_ANAPH</name>
<comment type="caution">
    <text evidence="1">The sequence shown here is derived from an EMBL/GenBank/DDBJ whole genome shotgun (WGS) entry which is preliminary data.</text>
</comment>
<dbReference type="AlphaFoldDB" id="A0A0F3NL69"/>
<reference evidence="1 2" key="1">
    <citation type="submission" date="2015-01" db="EMBL/GenBank/DDBJ databases">
        <title>Genome Sequencing of Rickettsiales.</title>
        <authorList>
            <person name="Daugherty S.C."/>
            <person name="Su Q."/>
            <person name="Abolude K."/>
            <person name="Beier-Sexton M."/>
            <person name="Carlyon J.A."/>
            <person name="Carter R."/>
            <person name="Day N.P."/>
            <person name="Dumler S.J."/>
            <person name="Dyachenko V."/>
            <person name="Godinez A."/>
            <person name="Kurtti T.J."/>
            <person name="Lichay M."/>
            <person name="Mullins K.E."/>
            <person name="Ott S."/>
            <person name="Pappas-Brown V."/>
            <person name="Paris D.H."/>
            <person name="Patel P."/>
            <person name="Richards A.L."/>
            <person name="Sadzewicz L."/>
            <person name="Sears K."/>
            <person name="Seidman D."/>
            <person name="Sengamalay N."/>
            <person name="Stenos J."/>
            <person name="Tallon L.J."/>
            <person name="Vincent G."/>
            <person name="Fraser C.M."/>
            <person name="Munderloh U."/>
            <person name="Dunning-Hotopp J.C."/>
        </authorList>
    </citation>
    <scope>NUCLEOTIDE SEQUENCE [LARGE SCALE GENOMIC DNA]</scope>
    <source>
        <strain evidence="1 2">NCH-1</strain>
    </source>
</reference>
<organism evidence="1 2">
    <name type="scientific">Anaplasma phagocytophilum str. NCH-1</name>
    <dbReference type="NCBI Taxonomy" id="1359161"/>
    <lineage>
        <taxon>Bacteria</taxon>
        <taxon>Pseudomonadati</taxon>
        <taxon>Pseudomonadota</taxon>
        <taxon>Alphaproteobacteria</taxon>
        <taxon>Rickettsiales</taxon>
        <taxon>Anaplasmataceae</taxon>
        <taxon>Anaplasma</taxon>
        <taxon>phagocytophilum group</taxon>
    </lineage>
</organism>
<dbReference type="RefSeq" id="WP_045893578.1">
    <property type="nucleotide sequence ID" value="NZ_LANT01000001.1"/>
</dbReference>
<gene>
    <name evidence="1" type="ORF">EPHNCH_0248</name>
</gene>
<dbReference type="Proteomes" id="UP000033754">
    <property type="component" value="Unassembled WGS sequence"/>
</dbReference>
<evidence type="ECO:0000313" key="2">
    <source>
        <dbReference type="Proteomes" id="UP000033754"/>
    </source>
</evidence>
<proteinExistence type="predicted"/>
<dbReference type="EMBL" id="LANT01000001">
    <property type="protein sequence ID" value="KJV68462.1"/>
    <property type="molecule type" value="Genomic_DNA"/>
</dbReference>
<sequence length="84" mass="8921">MSVGSGEYTISKSEFVRRNIILSEDRHAIGDVFSSANIPALLIVGRCAGFSFSGYRRVLTGSILKISFSGNASSNVLFSGICNA</sequence>
<accession>A0A0F3NL69</accession>
<protein>
    <submittedName>
        <fullName evidence="1">Uncharacterized protein</fullName>
    </submittedName>
</protein>